<dbReference type="Proteomes" id="UP000216308">
    <property type="component" value="Unassembled WGS sequence"/>
</dbReference>
<dbReference type="RefSeq" id="WP_094534714.1">
    <property type="nucleotide sequence ID" value="NZ_NHPJ01000138.1"/>
</dbReference>
<keyword evidence="1" id="KW-0472">Membrane</keyword>
<keyword evidence="3" id="KW-1185">Reference proteome</keyword>
<organism evidence="2 3">
    <name type="scientific">Halorubrum halodurans</name>
    <dbReference type="NCBI Taxonomy" id="1383851"/>
    <lineage>
        <taxon>Archaea</taxon>
        <taxon>Methanobacteriati</taxon>
        <taxon>Methanobacteriota</taxon>
        <taxon>Stenosarchaea group</taxon>
        <taxon>Halobacteria</taxon>
        <taxon>Halobacteriales</taxon>
        <taxon>Haloferacaceae</taxon>
        <taxon>Halorubrum</taxon>
    </lineage>
</organism>
<protein>
    <submittedName>
        <fullName evidence="2">Uncharacterized protein</fullName>
    </submittedName>
</protein>
<evidence type="ECO:0000313" key="2">
    <source>
        <dbReference type="EMBL" id="OYR53638.1"/>
    </source>
</evidence>
<gene>
    <name evidence="2" type="ORF">DJ70_15860</name>
</gene>
<feature type="transmembrane region" description="Helical" evidence="1">
    <location>
        <begin position="119"/>
        <end position="141"/>
    </location>
</feature>
<feature type="transmembrane region" description="Helical" evidence="1">
    <location>
        <begin position="79"/>
        <end position="99"/>
    </location>
</feature>
<dbReference type="EMBL" id="NHPJ01000138">
    <property type="protein sequence ID" value="OYR53638.1"/>
    <property type="molecule type" value="Genomic_DNA"/>
</dbReference>
<feature type="transmembrane region" description="Helical" evidence="1">
    <location>
        <begin position="29"/>
        <end position="48"/>
    </location>
</feature>
<name>A0A256IAQ6_9EURY</name>
<accession>A0A256IAQ6</accession>
<dbReference type="OrthoDB" id="330985at2157"/>
<keyword evidence="1" id="KW-0812">Transmembrane</keyword>
<reference evidence="2 3" key="1">
    <citation type="journal article" date="2014" name="Front. Microbiol.">
        <title>Population and genomic analysis of the genus Halorubrum.</title>
        <authorList>
            <person name="Fullmer M.S."/>
            <person name="Soucy S.M."/>
            <person name="Swithers K.S."/>
            <person name="Makkay A.M."/>
            <person name="Wheeler R."/>
            <person name="Ventosa A."/>
            <person name="Gogarten J.P."/>
            <person name="Papke R.T."/>
        </authorList>
    </citation>
    <scope>NUCLEOTIDE SEQUENCE [LARGE SCALE GENOMIC DNA]</scope>
    <source>
        <strain evidence="2 3">Cb34</strain>
    </source>
</reference>
<proteinExistence type="predicted"/>
<sequence>MASLLDVAPSLRAVLLGSDRGDRGRSVRLAAPLLCFLGVLAGYAVGVFEVGGVVFLPRDAAVAGVLVAGVLACRGEGLAVAWVTVYAALFGYGADHYLLGLPGRPVLDRMAALLGVDGLVFLGVQAFVLGTLAWIGGTVAARVVAAVRDRRSTADSE</sequence>
<dbReference type="AlphaFoldDB" id="A0A256IAQ6"/>
<evidence type="ECO:0000256" key="1">
    <source>
        <dbReference type="SAM" id="Phobius"/>
    </source>
</evidence>
<evidence type="ECO:0000313" key="3">
    <source>
        <dbReference type="Proteomes" id="UP000216308"/>
    </source>
</evidence>
<keyword evidence="1" id="KW-1133">Transmembrane helix</keyword>
<comment type="caution">
    <text evidence="2">The sequence shown here is derived from an EMBL/GenBank/DDBJ whole genome shotgun (WGS) entry which is preliminary data.</text>
</comment>